<dbReference type="Gene3D" id="3.10.450.50">
    <property type="match status" value="1"/>
</dbReference>
<name>A0A918TD65_STRCJ</name>
<reference evidence="2" key="1">
    <citation type="journal article" date="2014" name="Int. J. Syst. Evol. Microbiol.">
        <title>Complete genome sequence of Corynebacterium casei LMG S-19264T (=DSM 44701T), isolated from a smear-ripened cheese.</title>
        <authorList>
            <consortium name="US DOE Joint Genome Institute (JGI-PGF)"/>
            <person name="Walter F."/>
            <person name="Albersmeier A."/>
            <person name="Kalinowski J."/>
            <person name="Ruckert C."/>
        </authorList>
    </citation>
    <scope>NUCLEOTIDE SEQUENCE</scope>
    <source>
        <strain evidence="2">JCM 4633</strain>
    </source>
</reference>
<dbReference type="EMBL" id="BMVB01000003">
    <property type="protein sequence ID" value="GHC40036.1"/>
    <property type="molecule type" value="Genomic_DNA"/>
</dbReference>
<dbReference type="Proteomes" id="UP000646244">
    <property type="component" value="Unassembled WGS sequence"/>
</dbReference>
<proteinExistence type="predicted"/>
<dbReference type="InterPro" id="IPR032710">
    <property type="entry name" value="NTF2-like_dom_sf"/>
</dbReference>
<dbReference type="InterPro" id="IPR037401">
    <property type="entry name" value="SnoaL-like"/>
</dbReference>
<accession>A0A918TD65</accession>
<feature type="domain" description="SnoaL-like" evidence="1">
    <location>
        <begin position="18"/>
        <end position="110"/>
    </location>
</feature>
<sequence length="116" mass="12516">MPTILDRYFELSDVAGNDEHAFAELIALFAPDATVEPNGVAAVDGTVAITDFFRGFFSRNAELKHVWTVTRAPDGLAASWAVAGRRQTGAVFALAGQDVARLDTDGKIKHLEIRVS</sequence>
<organism evidence="2 3">
    <name type="scientific">Streptomyces cinnamoneus</name>
    <name type="common">Streptoverticillium cinnamoneum</name>
    <dbReference type="NCBI Taxonomy" id="53446"/>
    <lineage>
        <taxon>Bacteria</taxon>
        <taxon>Bacillati</taxon>
        <taxon>Actinomycetota</taxon>
        <taxon>Actinomycetes</taxon>
        <taxon>Kitasatosporales</taxon>
        <taxon>Streptomycetaceae</taxon>
        <taxon>Streptomyces</taxon>
        <taxon>Streptomyces cinnamoneus group</taxon>
    </lineage>
</organism>
<gene>
    <name evidence="2" type="ORF">GCM10010507_12580</name>
</gene>
<dbReference type="Pfam" id="PF12680">
    <property type="entry name" value="SnoaL_2"/>
    <property type="match status" value="1"/>
</dbReference>
<protein>
    <recommendedName>
        <fullName evidence="1">SnoaL-like domain-containing protein</fullName>
    </recommendedName>
</protein>
<comment type="caution">
    <text evidence="2">The sequence shown here is derived from an EMBL/GenBank/DDBJ whole genome shotgun (WGS) entry which is preliminary data.</text>
</comment>
<evidence type="ECO:0000313" key="3">
    <source>
        <dbReference type="Proteomes" id="UP000646244"/>
    </source>
</evidence>
<evidence type="ECO:0000259" key="1">
    <source>
        <dbReference type="Pfam" id="PF12680"/>
    </source>
</evidence>
<dbReference type="AlphaFoldDB" id="A0A918TD65"/>
<dbReference type="RefSeq" id="WP_190108621.1">
    <property type="nucleotide sequence ID" value="NZ_BMVB01000003.1"/>
</dbReference>
<dbReference type="SUPFAM" id="SSF54427">
    <property type="entry name" value="NTF2-like"/>
    <property type="match status" value="1"/>
</dbReference>
<evidence type="ECO:0000313" key="2">
    <source>
        <dbReference type="EMBL" id="GHC40036.1"/>
    </source>
</evidence>
<reference evidence="2" key="2">
    <citation type="submission" date="2020-09" db="EMBL/GenBank/DDBJ databases">
        <authorList>
            <person name="Sun Q."/>
            <person name="Ohkuma M."/>
        </authorList>
    </citation>
    <scope>NUCLEOTIDE SEQUENCE</scope>
    <source>
        <strain evidence="2">JCM 4633</strain>
    </source>
</reference>